<feature type="domain" description="S-Me-THD-like C-terminal" evidence="2">
    <location>
        <begin position="166"/>
        <end position="355"/>
    </location>
</feature>
<evidence type="ECO:0000259" key="1">
    <source>
        <dbReference type="Pfam" id="PF06032"/>
    </source>
</evidence>
<evidence type="ECO:0000313" key="3">
    <source>
        <dbReference type="EMBL" id="ACB84449.1"/>
    </source>
</evidence>
<feature type="domain" description="S-Me-THD N-terminal" evidence="1">
    <location>
        <begin position="8"/>
        <end position="163"/>
    </location>
</feature>
<sequence length="366" mass="39192">MRKLTKQSIEDIAIGAAILGTGGGGDPYIGKLMALSAIEEYGPITLLDPEEISDEDLVVPSAMMGAPTVLVEKIPSGEEVFKSFSALESYLGKEVKATMPIEAGGVNSMMPLALAAKLGLPVIDADGMGRAFPELQMVTFSIYDVSATPMVLADEKGNSVLFNTIDNKWTEDLARGATITMGGSTMVAIYPMDGAQVKEGGIKNIVTFTEEIGKALRTAKEQGANPIKSLSEVMNGHVVFTGKIVDINRRTEGGFARGTAILEGIDDFQGNSASLDFQNEHLVCRVNEKVAVSVPDLITVHDAETGYPITTEGMRYGQRILVMGSPCTEKWRSEKGLSLVGPAYFGYEDVEFIPVEDRIKQLKGGN</sequence>
<proteinExistence type="predicted"/>
<accession>B2A883</accession>
<name>B2A883_NATTJ</name>
<dbReference type="InterPro" id="IPR027479">
    <property type="entry name" value="S-Me-THD_N_sf"/>
</dbReference>
<dbReference type="AlphaFoldDB" id="B2A883"/>
<dbReference type="EMBL" id="CP001034">
    <property type="protein sequence ID" value="ACB84449.1"/>
    <property type="molecule type" value="Genomic_DNA"/>
</dbReference>
<dbReference type="HOGENOM" id="CLU_038930_0_1_9"/>
<dbReference type="Pfam" id="PF06032">
    <property type="entry name" value="S-Me-THD_N"/>
    <property type="match status" value="1"/>
</dbReference>
<protein>
    <recommendedName>
        <fullName evidence="5">DUF917 domain-containing protein</fullName>
    </recommendedName>
</protein>
<dbReference type="InterPro" id="IPR024071">
    <property type="entry name" value="S-Me-THD_C_sf"/>
</dbReference>
<dbReference type="STRING" id="457570.Nther_0864"/>
<dbReference type="Gene3D" id="3.40.1610.10">
    <property type="entry name" value="CV3147-like domain"/>
    <property type="match status" value="1"/>
</dbReference>
<dbReference type="Pfam" id="PF20906">
    <property type="entry name" value="S-Me-THD_C"/>
    <property type="match status" value="1"/>
</dbReference>
<dbReference type="SUPFAM" id="SSF160991">
    <property type="entry name" value="CV3147-like"/>
    <property type="match status" value="1"/>
</dbReference>
<dbReference type="Gene3D" id="2.40.390.10">
    <property type="entry name" value="CV3147-like"/>
    <property type="match status" value="1"/>
</dbReference>
<dbReference type="InParanoid" id="B2A883"/>
<gene>
    <name evidence="3" type="ordered locus">Nther_0864</name>
</gene>
<dbReference type="InterPro" id="IPR010318">
    <property type="entry name" value="S-Me-THD_N"/>
</dbReference>
<keyword evidence="4" id="KW-1185">Reference proteome</keyword>
<dbReference type="OrthoDB" id="7441206at2"/>
<dbReference type="KEGG" id="nth:Nther_0864"/>
<evidence type="ECO:0000313" key="4">
    <source>
        <dbReference type="Proteomes" id="UP000001683"/>
    </source>
</evidence>
<dbReference type="Proteomes" id="UP000001683">
    <property type="component" value="Chromosome"/>
</dbReference>
<evidence type="ECO:0008006" key="5">
    <source>
        <dbReference type="Google" id="ProtNLM"/>
    </source>
</evidence>
<dbReference type="InterPro" id="IPR048350">
    <property type="entry name" value="S-Me-THD-like_C"/>
</dbReference>
<dbReference type="RefSeq" id="WP_012447327.1">
    <property type="nucleotide sequence ID" value="NC_010718.1"/>
</dbReference>
<evidence type="ECO:0000259" key="2">
    <source>
        <dbReference type="Pfam" id="PF20906"/>
    </source>
</evidence>
<organism evidence="3 4">
    <name type="scientific">Natranaerobius thermophilus (strain ATCC BAA-1301 / DSM 18059 / JW/NM-WN-LF)</name>
    <dbReference type="NCBI Taxonomy" id="457570"/>
    <lineage>
        <taxon>Bacteria</taxon>
        <taxon>Bacillati</taxon>
        <taxon>Bacillota</taxon>
        <taxon>Clostridia</taxon>
        <taxon>Natranaerobiales</taxon>
        <taxon>Natranaerobiaceae</taxon>
        <taxon>Natranaerobius</taxon>
    </lineage>
</organism>
<dbReference type="eggNOG" id="COG3535">
    <property type="taxonomic scope" value="Bacteria"/>
</dbReference>
<reference evidence="3 4" key="1">
    <citation type="submission" date="2008-04" db="EMBL/GenBank/DDBJ databases">
        <title>Complete sequence of chromosome of Natranaerobius thermophilus JW/NM-WN-LF.</title>
        <authorList>
            <consortium name="US DOE Joint Genome Institute"/>
            <person name="Copeland A."/>
            <person name="Lucas S."/>
            <person name="Lapidus A."/>
            <person name="Glavina del Rio T."/>
            <person name="Dalin E."/>
            <person name="Tice H."/>
            <person name="Bruce D."/>
            <person name="Goodwin L."/>
            <person name="Pitluck S."/>
            <person name="Chertkov O."/>
            <person name="Brettin T."/>
            <person name="Detter J.C."/>
            <person name="Han C."/>
            <person name="Kuske C.R."/>
            <person name="Schmutz J."/>
            <person name="Larimer F."/>
            <person name="Land M."/>
            <person name="Hauser L."/>
            <person name="Kyrpides N."/>
            <person name="Lykidis A."/>
            <person name="Mesbah N.M."/>
            <person name="Wiegel J."/>
        </authorList>
    </citation>
    <scope>NUCLEOTIDE SEQUENCE [LARGE SCALE GENOMIC DNA]</scope>
    <source>
        <strain evidence="4">ATCC BAA-1301 / DSM 18059 / JW/NM-WN-LF</strain>
    </source>
</reference>
<reference evidence="3 4" key="2">
    <citation type="journal article" date="2011" name="J. Bacteriol.">
        <title>Complete genome sequence of the anaerobic, halophilic alkalithermophile Natranaerobius thermophilus JW/NM-WN-LF.</title>
        <authorList>
            <person name="Zhao B."/>
            <person name="Mesbah N.M."/>
            <person name="Dalin E."/>
            <person name="Goodwin L."/>
            <person name="Nolan M."/>
            <person name="Pitluck S."/>
            <person name="Chertkov O."/>
            <person name="Brettin T.S."/>
            <person name="Han J."/>
            <person name="Larimer F.W."/>
            <person name="Land M.L."/>
            <person name="Hauser L."/>
            <person name="Kyrpides N."/>
            <person name="Wiegel J."/>
        </authorList>
    </citation>
    <scope>NUCLEOTIDE SEQUENCE [LARGE SCALE GENOMIC DNA]</scope>
    <source>
        <strain evidence="4">ATCC BAA-1301 / DSM 18059 / JW/NM-WN-LF</strain>
    </source>
</reference>